<dbReference type="EMBL" id="MK500302">
    <property type="protein sequence ID" value="QBK85042.1"/>
    <property type="molecule type" value="Genomic_DNA"/>
</dbReference>
<gene>
    <name evidence="1" type="ORF">LCDPAC02_02410</name>
</gene>
<sequence length="113" mass="13738">MIKLNDNNLIKKLKNTHISLANQLKAVPNFVFITKKQLQYKYIPNFYLNIYYTEDYKRQILNSKELSNWISKIYPKSKRYIIEETFFHNMSNENLNDIRSFSNNEDILLFDLY</sequence>
<protein>
    <submittedName>
        <fullName evidence="1">Uncharacterized protein</fullName>
    </submittedName>
</protein>
<name>A0A481YP55_9VIRU</name>
<proteinExistence type="predicted"/>
<reference evidence="1" key="1">
    <citation type="journal article" date="2019" name="MBio">
        <title>Virus Genomes from Deep Sea Sediments Expand the Ocean Megavirome and Support Independent Origins of Viral Gigantism.</title>
        <authorList>
            <person name="Backstrom D."/>
            <person name="Yutin N."/>
            <person name="Jorgensen S.L."/>
            <person name="Dharamshi J."/>
            <person name="Homa F."/>
            <person name="Zaremba-Niedwiedzka K."/>
            <person name="Spang A."/>
            <person name="Wolf Y.I."/>
            <person name="Koonin E.V."/>
            <person name="Ettema T.J."/>
        </authorList>
    </citation>
    <scope>NUCLEOTIDE SEQUENCE</scope>
</reference>
<accession>A0A481YP55</accession>
<organism evidence="1">
    <name type="scientific">Pithovirus LCDPAC02</name>
    <dbReference type="NCBI Taxonomy" id="2506601"/>
    <lineage>
        <taxon>Viruses</taxon>
        <taxon>Pithoviruses</taxon>
    </lineage>
</organism>
<evidence type="ECO:0000313" key="1">
    <source>
        <dbReference type="EMBL" id="QBK85042.1"/>
    </source>
</evidence>